<sequence>MPKKAFYEHLTVPSAIKEEIIRCIERIEIIASLKATSTHIPAGEKVAEIDVLGLYLRSSEGSYEVPYDAIDLIAKSVPNKQLFVCFVDDKVKLLVRRDRLYETAWQLCDKAVIELRGTNLDELWNSLSSQVVFADSEPADFVGRVERKNRIEVLQKELATVNKKRKNEKQIRRKNALFDRKRAIEAELSRLEGEL</sequence>
<dbReference type="Pfam" id="PF14335">
    <property type="entry name" value="DUF4391"/>
    <property type="match status" value="1"/>
</dbReference>
<dbReference type="AlphaFoldDB" id="A0A9D1HWX3"/>
<reference evidence="2" key="2">
    <citation type="journal article" date="2021" name="PeerJ">
        <title>Extensive microbial diversity within the chicken gut microbiome revealed by metagenomics and culture.</title>
        <authorList>
            <person name="Gilroy R."/>
            <person name="Ravi A."/>
            <person name="Getino M."/>
            <person name="Pursley I."/>
            <person name="Horton D.L."/>
            <person name="Alikhan N.F."/>
            <person name="Baker D."/>
            <person name="Gharbi K."/>
            <person name="Hall N."/>
            <person name="Watson M."/>
            <person name="Adriaenssens E.M."/>
            <person name="Foster-Nyarko E."/>
            <person name="Jarju S."/>
            <person name="Secka A."/>
            <person name="Antonio M."/>
            <person name="Oren A."/>
            <person name="Chaudhuri R.R."/>
            <person name="La Ragione R."/>
            <person name="Hildebrand F."/>
            <person name="Pallen M.J."/>
        </authorList>
    </citation>
    <scope>NUCLEOTIDE SEQUENCE</scope>
    <source>
        <strain evidence="2">ChiHjej12B11-29160</strain>
    </source>
</reference>
<dbReference type="Proteomes" id="UP000824078">
    <property type="component" value="Unassembled WGS sequence"/>
</dbReference>
<organism evidence="2 3">
    <name type="scientific">Candidatus Coprovicinus avistercoris</name>
    <dbReference type="NCBI Taxonomy" id="2840754"/>
    <lineage>
        <taxon>Bacteria</taxon>
        <taxon>Bacillati</taxon>
        <taxon>Actinomycetota</taxon>
        <taxon>Coriobacteriia</taxon>
        <taxon>Coriobacteriales</taxon>
        <taxon>Coriobacteriaceae</taxon>
        <taxon>Coriobacteriaceae incertae sedis</taxon>
        <taxon>Candidatus Coprovicinus</taxon>
    </lineage>
</organism>
<evidence type="ECO:0000313" key="2">
    <source>
        <dbReference type="EMBL" id="HIU24088.1"/>
    </source>
</evidence>
<evidence type="ECO:0000313" key="3">
    <source>
        <dbReference type="Proteomes" id="UP000824078"/>
    </source>
</evidence>
<gene>
    <name evidence="2" type="ORF">IAD17_04135</name>
</gene>
<name>A0A9D1HWX3_9ACTN</name>
<keyword evidence="1" id="KW-0175">Coiled coil</keyword>
<comment type="caution">
    <text evidence="2">The sequence shown here is derived from an EMBL/GenBank/DDBJ whole genome shotgun (WGS) entry which is preliminary data.</text>
</comment>
<proteinExistence type="predicted"/>
<dbReference type="EMBL" id="DVMQ01000014">
    <property type="protein sequence ID" value="HIU24088.1"/>
    <property type="molecule type" value="Genomic_DNA"/>
</dbReference>
<protein>
    <submittedName>
        <fullName evidence="2">DUF4391 domain-containing protein</fullName>
    </submittedName>
</protein>
<evidence type="ECO:0000256" key="1">
    <source>
        <dbReference type="SAM" id="Coils"/>
    </source>
</evidence>
<feature type="coiled-coil region" evidence="1">
    <location>
        <begin position="144"/>
        <end position="194"/>
    </location>
</feature>
<accession>A0A9D1HWX3</accession>
<reference evidence="2" key="1">
    <citation type="submission" date="2020-10" db="EMBL/GenBank/DDBJ databases">
        <authorList>
            <person name="Gilroy R."/>
        </authorList>
    </citation>
    <scope>NUCLEOTIDE SEQUENCE</scope>
    <source>
        <strain evidence="2">ChiHjej12B11-29160</strain>
    </source>
</reference>
<dbReference type="InterPro" id="IPR025503">
    <property type="entry name" value="DUF4391"/>
</dbReference>